<keyword evidence="3" id="KW-1185">Reference proteome</keyword>
<organism evidence="2 3">
    <name type="scientific">Hyaloscypha hepaticicola</name>
    <dbReference type="NCBI Taxonomy" id="2082293"/>
    <lineage>
        <taxon>Eukaryota</taxon>
        <taxon>Fungi</taxon>
        <taxon>Dikarya</taxon>
        <taxon>Ascomycota</taxon>
        <taxon>Pezizomycotina</taxon>
        <taxon>Leotiomycetes</taxon>
        <taxon>Helotiales</taxon>
        <taxon>Hyaloscyphaceae</taxon>
        <taxon>Hyaloscypha</taxon>
    </lineage>
</organism>
<dbReference type="AlphaFoldDB" id="A0A2J6PWY2"/>
<dbReference type="EMBL" id="KZ613493">
    <property type="protein sequence ID" value="PMD18535.1"/>
    <property type="molecule type" value="Genomic_DNA"/>
</dbReference>
<dbReference type="OrthoDB" id="3561328at2759"/>
<sequence>MKFSLMLLLPAALTASAQMIEVRATACGAGNNCQRGVGGTAGNKPPLSSRLADCSSLNTVTVTPAPFTTATTSSVLEVMTIKARQADEPGSAVTVTPTAVPTYATYCSNPLAYYSACSCAGATPITTTMPTPTVTVTEQASITCALKRKVKRGLQVVGGVFDYGRM</sequence>
<dbReference type="Proteomes" id="UP000235672">
    <property type="component" value="Unassembled WGS sequence"/>
</dbReference>
<feature type="signal peptide" evidence="1">
    <location>
        <begin position="1"/>
        <end position="17"/>
    </location>
</feature>
<name>A0A2J6PWY2_9HELO</name>
<evidence type="ECO:0000313" key="3">
    <source>
        <dbReference type="Proteomes" id="UP000235672"/>
    </source>
</evidence>
<feature type="chain" id="PRO_5014400237" evidence="1">
    <location>
        <begin position="18"/>
        <end position="166"/>
    </location>
</feature>
<evidence type="ECO:0000256" key="1">
    <source>
        <dbReference type="SAM" id="SignalP"/>
    </source>
</evidence>
<dbReference type="STRING" id="1745343.A0A2J6PWY2"/>
<protein>
    <submittedName>
        <fullName evidence="2">Uncharacterized protein</fullName>
    </submittedName>
</protein>
<gene>
    <name evidence="2" type="ORF">NA56DRAFT_706447</name>
</gene>
<proteinExistence type="predicted"/>
<evidence type="ECO:0000313" key="2">
    <source>
        <dbReference type="EMBL" id="PMD18535.1"/>
    </source>
</evidence>
<reference evidence="2 3" key="1">
    <citation type="submission" date="2016-05" db="EMBL/GenBank/DDBJ databases">
        <title>A degradative enzymes factory behind the ericoid mycorrhizal symbiosis.</title>
        <authorList>
            <consortium name="DOE Joint Genome Institute"/>
            <person name="Martino E."/>
            <person name="Morin E."/>
            <person name="Grelet G."/>
            <person name="Kuo A."/>
            <person name="Kohler A."/>
            <person name="Daghino S."/>
            <person name="Barry K."/>
            <person name="Choi C."/>
            <person name="Cichocki N."/>
            <person name="Clum A."/>
            <person name="Copeland A."/>
            <person name="Hainaut M."/>
            <person name="Haridas S."/>
            <person name="Labutti K."/>
            <person name="Lindquist E."/>
            <person name="Lipzen A."/>
            <person name="Khouja H.-R."/>
            <person name="Murat C."/>
            <person name="Ohm R."/>
            <person name="Olson A."/>
            <person name="Spatafora J."/>
            <person name="Veneault-Fourrey C."/>
            <person name="Henrissat B."/>
            <person name="Grigoriev I."/>
            <person name="Martin F."/>
            <person name="Perotto S."/>
        </authorList>
    </citation>
    <scope>NUCLEOTIDE SEQUENCE [LARGE SCALE GENOMIC DNA]</scope>
    <source>
        <strain evidence="2 3">UAMH 7357</strain>
    </source>
</reference>
<keyword evidence="1" id="KW-0732">Signal</keyword>
<accession>A0A2J6PWY2</accession>